<protein>
    <submittedName>
        <fullName evidence="1">Uncharacterized protein</fullName>
    </submittedName>
</protein>
<name>A0A5C5UXG8_9PLAN</name>
<dbReference type="AlphaFoldDB" id="A0A5C5UXG8"/>
<accession>A0A5C5UXG8</accession>
<organism evidence="1 2">
    <name type="scientific">Thalassoglobus neptunius</name>
    <dbReference type="NCBI Taxonomy" id="1938619"/>
    <lineage>
        <taxon>Bacteria</taxon>
        <taxon>Pseudomonadati</taxon>
        <taxon>Planctomycetota</taxon>
        <taxon>Planctomycetia</taxon>
        <taxon>Planctomycetales</taxon>
        <taxon>Planctomycetaceae</taxon>
        <taxon>Thalassoglobus</taxon>
    </lineage>
</organism>
<comment type="caution">
    <text evidence="1">The sequence shown here is derived from an EMBL/GenBank/DDBJ whole genome shotgun (WGS) entry which is preliminary data.</text>
</comment>
<evidence type="ECO:0000313" key="1">
    <source>
        <dbReference type="EMBL" id="TWT30509.1"/>
    </source>
</evidence>
<dbReference type="EMBL" id="SIHI01000107">
    <property type="protein sequence ID" value="TWT30509.1"/>
    <property type="molecule type" value="Genomic_DNA"/>
</dbReference>
<reference evidence="1 2" key="1">
    <citation type="submission" date="2019-02" db="EMBL/GenBank/DDBJ databases">
        <title>Deep-cultivation of Planctomycetes and their phenomic and genomic characterization uncovers novel biology.</title>
        <authorList>
            <person name="Wiegand S."/>
            <person name="Jogler M."/>
            <person name="Boedeker C."/>
            <person name="Pinto D."/>
            <person name="Vollmers J."/>
            <person name="Rivas-Marin E."/>
            <person name="Kohn T."/>
            <person name="Peeters S.H."/>
            <person name="Heuer A."/>
            <person name="Rast P."/>
            <person name="Oberbeckmann S."/>
            <person name="Bunk B."/>
            <person name="Jeske O."/>
            <person name="Meyerdierks A."/>
            <person name="Storesund J.E."/>
            <person name="Kallscheuer N."/>
            <person name="Luecker S."/>
            <person name="Lage O.M."/>
            <person name="Pohl T."/>
            <person name="Merkel B.J."/>
            <person name="Hornburger P."/>
            <person name="Mueller R.-W."/>
            <person name="Bruemmer F."/>
            <person name="Labrenz M."/>
            <person name="Spormann A.M."/>
            <person name="Op Den Camp H."/>
            <person name="Overmann J."/>
            <person name="Amann R."/>
            <person name="Jetten M.S.M."/>
            <person name="Mascher T."/>
            <person name="Medema M.H."/>
            <person name="Devos D.P."/>
            <person name="Kaster A.-K."/>
            <person name="Ovreas L."/>
            <person name="Rohde M."/>
            <person name="Galperin M.Y."/>
            <person name="Jogler C."/>
        </authorList>
    </citation>
    <scope>NUCLEOTIDE SEQUENCE [LARGE SCALE GENOMIC DNA]</scope>
    <source>
        <strain evidence="1 2">KOR42</strain>
    </source>
</reference>
<proteinExistence type="predicted"/>
<gene>
    <name evidence="1" type="ORF">KOR42_54680</name>
</gene>
<keyword evidence="2" id="KW-1185">Reference proteome</keyword>
<dbReference type="Proteomes" id="UP000317243">
    <property type="component" value="Unassembled WGS sequence"/>
</dbReference>
<sequence length="133" mass="14820">MFEKLFGRRVDGERLARRILDECGVDAGELTVGDVRAPLYGTFKGEWEEVTFAMSELLSSMLVDDLSVDDFTVAVCASLFLADAHRHGCDQGFFDFMFDGMIRLICANVDKADGEFRFLFFKSITFSSGTGSL</sequence>
<evidence type="ECO:0000313" key="2">
    <source>
        <dbReference type="Proteomes" id="UP000317243"/>
    </source>
</evidence>